<dbReference type="AlphaFoldDB" id="A0A8X6JAV1"/>
<dbReference type="Pfam" id="PF00538">
    <property type="entry name" value="Linker_histone"/>
    <property type="match status" value="1"/>
</dbReference>
<dbReference type="GO" id="GO:0000786">
    <property type="term" value="C:nucleosome"/>
    <property type="evidence" value="ECO:0007669"/>
    <property type="project" value="InterPro"/>
</dbReference>
<feature type="domain" description="H15" evidence="1">
    <location>
        <begin position="30"/>
        <end position="93"/>
    </location>
</feature>
<dbReference type="InterPro" id="IPR036388">
    <property type="entry name" value="WH-like_DNA-bd_sf"/>
</dbReference>
<reference evidence="2" key="1">
    <citation type="submission" date="2020-07" db="EMBL/GenBank/DDBJ databases">
        <title>Multicomponent nature underlies the extraordinary mechanical properties of spider dragline silk.</title>
        <authorList>
            <person name="Kono N."/>
            <person name="Nakamura H."/>
            <person name="Mori M."/>
            <person name="Yoshida Y."/>
            <person name="Ohtoshi R."/>
            <person name="Malay A.D."/>
            <person name="Moran D.A.P."/>
            <person name="Tomita M."/>
            <person name="Numata K."/>
            <person name="Arakawa K."/>
        </authorList>
    </citation>
    <scope>NUCLEOTIDE SEQUENCE</scope>
</reference>
<proteinExistence type="predicted"/>
<dbReference type="GO" id="GO:0006334">
    <property type="term" value="P:nucleosome assembly"/>
    <property type="evidence" value="ECO:0007669"/>
    <property type="project" value="InterPro"/>
</dbReference>
<organism evidence="2 3">
    <name type="scientific">Trichonephila clavata</name>
    <name type="common">Joro spider</name>
    <name type="synonym">Nephila clavata</name>
    <dbReference type="NCBI Taxonomy" id="2740835"/>
    <lineage>
        <taxon>Eukaryota</taxon>
        <taxon>Metazoa</taxon>
        <taxon>Ecdysozoa</taxon>
        <taxon>Arthropoda</taxon>
        <taxon>Chelicerata</taxon>
        <taxon>Arachnida</taxon>
        <taxon>Araneae</taxon>
        <taxon>Araneomorphae</taxon>
        <taxon>Entelegynae</taxon>
        <taxon>Araneoidea</taxon>
        <taxon>Nephilidae</taxon>
        <taxon>Trichonephila</taxon>
    </lineage>
</organism>
<dbReference type="GO" id="GO:0003677">
    <property type="term" value="F:DNA binding"/>
    <property type="evidence" value="ECO:0007669"/>
    <property type="project" value="InterPro"/>
</dbReference>
<dbReference type="Proteomes" id="UP000887116">
    <property type="component" value="Unassembled WGS sequence"/>
</dbReference>
<evidence type="ECO:0000313" key="2">
    <source>
        <dbReference type="EMBL" id="GFR28005.1"/>
    </source>
</evidence>
<dbReference type="InterPro" id="IPR036390">
    <property type="entry name" value="WH_DNA-bd_sf"/>
</dbReference>
<dbReference type="Gene3D" id="1.10.10.10">
    <property type="entry name" value="Winged helix-like DNA-binding domain superfamily/Winged helix DNA-binding domain"/>
    <property type="match status" value="1"/>
</dbReference>
<evidence type="ECO:0000313" key="3">
    <source>
        <dbReference type="Proteomes" id="UP000887116"/>
    </source>
</evidence>
<keyword evidence="3" id="KW-1185">Reference proteome</keyword>
<evidence type="ECO:0000259" key="1">
    <source>
        <dbReference type="Pfam" id="PF00538"/>
    </source>
</evidence>
<sequence length="157" mass="18172">MNPSFFKKHKHGYITIVDTNSHKQMNVRSKIRKWILKSVSDSSRKTSVTLYSIKKFLDSKHHGISNTPETKLILKRLVDKGHLIKVDGRFASGDPDYRERKEQLQKHNEKRKAVLKNNCPIKNEEKPVPPTDIEETVNKRLNNPSRSPFLIAKKFGA</sequence>
<dbReference type="OrthoDB" id="6428166at2759"/>
<name>A0A8X6JAV1_TRICU</name>
<protein>
    <recommendedName>
        <fullName evidence="1">H15 domain-containing protein</fullName>
    </recommendedName>
</protein>
<gene>
    <name evidence="2" type="primary">AVEN_173957_1</name>
    <name evidence="2" type="ORF">TNCT_673161</name>
</gene>
<dbReference type="InterPro" id="IPR005818">
    <property type="entry name" value="Histone_H1/H5_H15"/>
</dbReference>
<dbReference type="SUPFAM" id="SSF46785">
    <property type="entry name" value="Winged helix' DNA-binding domain"/>
    <property type="match status" value="1"/>
</dbReference>
<dbReference type="EMBL" id="BMAO01019047">
    <property type="protein sequence ID" value="GFR28005.1"/>
    <property type="molecule type" value="Genomic_DNA"/>
</dbReference>
<accession>A0A8X6JAV1</accession>
<comment type="caution">
    <text evidence="2">The sequence shown here is derived from an EMBL/GenBank/DDBJ whole genome shotgun (WGS) entry which is preliminary data.</text>
</comment>